<dbReference type="EMBL" id="PKGU01000001">
    <property type="protein sequence ID" value="PKZ15889.1"/>
    <property type="molecule type" value="Genomic_DNA"/>
</dbReference>
<evidence type="ECO:0000256" key="8">
    <source>
        <dbReference type="ARBA" id="ARBA00047848"/>
    </source>
</evidence>
<dbReference type="PROSITE" id="PS51671">
    <property type="entry name" value="ACT"/>
    <property type="match status" value="1"/>
</dbReference>
<dbReference type="GO" id="GO:0004664">
    <property type="term" value="F:prephenate dehydratase activity"/>
    <property type="evidence" value="ECO:0007669"/>
    <property type="project" value="UniProtKB-EC"/>
</dbReference>
<evidence type="ECO:0000256" key="4">
    <source>
        <dbReference type="ARBA" id="ARBA00022605"/>
    </source>
</evidence>
<dbReference type="InterPro" id="IPR002912">
    <property type="entry name" value="ACT_dom"/>
</dbReference>
<comment type="caution">
    <text evidence="12">The sequence shown here is derived from an EMBL/GenBank/DDBJ whole genome shotgun (WGS) entry which is preliminary data.</text>
</comment>
<feature type="domain" description="ACT" evidence="11">
    <location>
        <begin position="202"/>
        <end position="279"/>
    </location>
</feature>
<dbReference type="InterPro" id="IPR001086">
    <property type="entry name" value="Preph_deHydtase"/>
</dbReference>
<dbReference type="PROSITE" id="PS51171">
    <property type="entry name" value="PREPHENATE_DEHYDR_3"/>
    <property type="match status" value="1"/>
</dbReference>
<evidence type="ECO:0000256" key="5">
    <source>
        <dbReference type="ARBA" id="ARBA00023141"/>
    </source>
</evidence>
<dbReference type="CDD" id="cd04905">
    <property type="entry name" value="ACT_CM-PDT"/>
    <property type="match status" value="1"/>
</dbReference>
<dbReference type="PANTHER" id="PTHR21022">
    <property type="entry name" value="PREPHENATE DEHYDRATASE P PROTEIN"/>
    <property type="match status" value="1"/>
</dbReference>
<sequence>MLMRLYYLGPHGSFTHQAAQAAAQQYSKNGDSVELSACANEREIVTHVEAGDGWGILAWENNVEGYIAQNLDRLIDAHNIAGIDRLSVNVEFDAFVREDHAQLTEVSAHPHGLAQCTQFIADNQLRLVPAQSNTAACENLQPHQIALGPQNSGELYGLETYKRAVQDYSGAHTDFLVLAPREAVVERNRLRCASKASCESIITVIPLFTGPGVVANLLDVFRDNGLNMTSLISRPIKAADGTYSFVITLDAAPWDANMQAVFREIEEHGDWVKILAVYEQRDIAHVPVAQWNLPQVGINPMLVEE</sequence>
<dbReference type="SUPFAM" id="SSF53850">
    <property type="entry name" value="Periplasmic binding protein-like II"/>
    <property type="match status" value="1"/>
</dbReference>
<dbReference type="UniPathway" id="UPA00121">
    <property type="reaction ID" value="UER00345"/>
</dbReference>
<keyword evidence="7" id="KW-0456">Lyase</keyword>
<dbReference type="EC" id="4.2.1.51" evidence="2"/>
<accession>A0A2I1M732</accession>
<dbReference type="Gene3D" id="3.40.190.10">
    <property type="entry name" value="Periplasmic binding protein-like II"/>
    <property type="match status" value="2"/>
</dbReference>
<organism evidence="12 13">
    <name type="scientific">Alloscardovia omnicolens</name>
    <dbReference type="NCBI Taxonomy" id="419015"/>
    <lineage>
        <taxon>Bacteria</taxon>
        <taxon>Bacillati</taxon>
        <taxon>Actinomycetota</taxon>
        <taxon>Actinomycetes</taxon>
        <taxon>Bifidobacteriales</taxon>
        <taxon>Bifidobacteriaceae</taxon>
        <taxon>Alloscardovia</taxon>
    </lineage>
</organism>
<dbReference type="InterPro" id="IPR008242">
    <property type="entry name" value="Chor_mutase/pphenate_deHydtase"/>
</dbReference>
<reference evidence="12 13" key="1">
    <citation type="submission" date="2017-12" db="EMBL/GenBank/DDBJ databases">
        <title>Phylogenetic diversity of female urinary microbiome.</title>
        <authorList>
            <person name="Thomas-White K."/>
            <person name="Wolfe A.J."/>
        </authorList>
    </citation>
    <scope>NUCLEOTIDE SEQUENCE [LARGE SCALE GENOMIC DNA]</scope>
    <source>
        <strain evidence="12 13">UMB0064</strain>
    </source>
</reference>
<dbReference type="AlphaFoldDB" id="A0A2I1M732"/>
<dbReference type="GO" id="GO:0005737">
    <property type="term" value="C:cytoplasm"/>
    <property type="evidence" value="ECO:0007669"/>
    <property type="project" value="TreeGrafter"/>
</dbReference>
<proteinExistence type="predicted"/>
<evidence type="ECO:0000256" key="1">
    <source>
        <dbReference type="ARBA" id="ARBA00004741"/>
    </source>
</evidence>
<dbReference type="Gene3D" id="3.30.70.260">
    <property type="match status" value="1"/>
</dbReference>
<feature type="domain" description="Prephenate dehydratase" evidence="10">
    <location>
        <begin position="4"/>
        <end position="180"/>
    </location>
</feature>
<evidence type="ECO:0000259" key="11">
    <source>
        <dbReference type="PROSITE" id="PS51671"/>
    </source>
</evidence>
<dbReference type="GO" id="GO:0009094">
    <property type="term" value="P:L-phenylalanine biosynthetic process"/>
    <property type="evidence" value="ECO:0007669"/>
    <property type="project" value="UniProtKB-UniPathway"/>
</dbReference>
<name>A0A2I1M732_9BIFI</name>
<protein>
    <recommendedName>
        <fullName evidence="3">Prephenate dehydratase</fullName>
        <ecNumber evidence="2">4.2.1.51</ecNumber>
    </recommendedName>
</protein>
<dbReference type="PANTHER" id="PTHR21022:SF19">
    <property type="entry name" value="PREPHENATE DEHYDRATASE-RELATED"/>
    <property type="match status" value="1"/>
</dbReference>
<dbReference type="SUPFAM" id="SSF55021">
    <property type="entry name" value="ACT-like"/>
    <property type="match status" value="1"/>
</dbReference>
<evidence type="ECO:0000256" key="9">
    <source>
        <dbReference type="PIRSR" id="PIRSR001500-2"/>
    </source>
</evidence>
<dbReference type="PIRSF" id="PIRSF001500">
    <property type="entry name" value="Chor_mut_pdt_Ppr"/>
    <property type="match status" value="1"/>
</dbReference>
<comment type="catalytic activity">
    <reaction evidence="8">
        <text>prephenate + H(+) = 3-phenylpyruvate + CO2 + H2O</text>
        <dbReference type="Rhea" id="RHEA:21648"/>
        <dbReference type="ChEBI" id="CHEBI:15377"/>
        <dbReference type="ChEBI" id="CHEBI:15378"/>
        <dbReference type="ChEBI" id="CHEBI:16526"/>
        <dbReference type="ChEBI" id="CHEBI:18005"/>
        <dbReference type="ChEBI" id="CHEBI:29934"/>
        <dbReference type="EC" id="4.2.1.51"/>
    </reaction>
</comment>
<keyword evidence="4" id="KW-0028">Amino-acid biosynthesis</keyword>
<keyword evidence="5" id="KW-0057">Aromatic amino acid biosynthesis</keyword>
<dbReference type="Pfam" id="PF00800">
    <property type="entry name" value="PDT"/>
    <property type="match status" value="1"/>
</dbReference>
<evidence type="ECO:0000313" key="13">
    <source>
        <dbReference type="Proteomes" id="UP000242263"/>
    </source>
</evidence>
<evidence type="ECO:0000259" key="10">
    <source>
        <dbReference type="PROSITE" id="PS51171"/>
    </source>
</evidence>
<gene>
    <name evidence="12" type="ORF">CYJ32_00080</name>
</gene>
<evidence type="ECO:0000313" key="12">
    <source>
        <dbReference type="EMBL" id="PKZ15889.1"/>
    </source>
</evidence>
<dbReference type="Proteomes" id="UP000242263">
    <property type="component" value="Unassembled WGS sequence"/>
</dbReference>
<evidence type="ECO:0000256" key="7">
    <source>
        <dbReference type="ARBA" id="ARBA00023239"/>
    </source>
</evidence>
<feature type="site" description="Essential for prephenate dehydratase activity" evidence="9">
    <location>
        <position position="173"/>
    </location>
</feature>
<evidence type="ECO:0000256" key="6">
    <source>
        <dbReference type="ARBA" id="ARBA00023222"/>
    </source>
</evidence>
<evidence type="ECO:0000256" key="2">
    <source>
        <dbReference type="ARBA" id="ARBA00013147"/>
    </source>
</evidence>
<dbReference type="InterPro" id="IPR045865">
    <property type="entry name" value="ACT-like_dom_sf"/>
</dbReference>
<keyword evidence="6" id="KW-0584">Phenylalanine biosynthesis</keyword>
<comment type="pathway">
    <text evidence="1">Amino-acid biosynthesis; L-phenylalanine biosynthesis; phenylpyruvate from prephenate: step 1/1.</text>
</comment>
<evidence type="ECO:0000256" key="3">
    <source>
        <dbReference type="ARBA" id="ARBA00021872"/>
    </source>
</evidence>